<gene>
    <name evidence="2" type="ORF">AVEN_148521_1</name>
</gene>
<dbReference type="AlphaFoldDB" id="A0A4Y2W7V4"/>
<feature type="compositionally biased region" description="Basic and acidic residues" evidence="1">
    <location>
        <begin position="1"/>
        <end position="14"/>
    </location>
</feature>
<accession>A0A4Y2W7V4</accession>
<evidence type="ECO:0000256" key="1">
    <source>
        <dbReference type="SAM" id="MobiDB-lite"/>
    </source>
</evidence>
<sequence length="120" mass="13898">MQTKIFVDRRDRGIRSNPSGSLYVPQADSHDTQPSGRTDKIERLLRSSFRAAHVAHGTRRNDSSEEPQQQVVPEVICSVVPDTYVGRKHLFIGARDWRGVFAMFLTTSKQWHWKNKRKHL</sequence>
<reference evidence="2 3" key="1">
    <citation type="journal article" date="2019" name="Sci. Rep.">
        <title>Orb-weaving spider Araneus ventricosus genome elucidates the spidroin gene catalogue.</title>
        <authorList>
            <person name="Kono N."/>
            <person name="Nakamura H."/>
            <person name="Ohtoshi R."/>
            <person name="Moran D.A.P."/>
            <person name="Shinohara A."/>
            <person name="Yoshida Y."/>
            <person name="Fujiwara M."/>
            <person name="Mori M."/>
            <person name="Tomita M."/>
            <person name="Arakawa K."/>
        </authorList>
    </citation>
    <scope>NUCLEOTIDE SEQUENCE [LARGE SCALE GENOMIC DNA]</scope>
</reference>
<evidence type="ECO:0000313" key="2">
    <source>
        <dbReference type="EMBL" id="GBO33763.1"/>
    </source>
</evidence>
<comment type="caution">
    <text evidence="2">The sequence shown here is derived from an EMBL/GenBank/DDBJ whole genome shotgun (WGS) entry which is preliminary data.</text>
</comment>
<dbReference type="EMBL" id="BGPR01057447">
    <property type="protein sequence ID" value="GBO33763.1"/>
    <property type="molecule type" value="Genomic_DNA"/>
</dbReference>
<organism evidence="2 3">
    <name type="scientific">Araneus ventricosus</name>
    <name type="common">Orbweaver spider</name>
    <name type="synonym">Epeira ventricosa</name>
    <dbReference type="NCBI Taxonomy" id="182803"/>
    <lineage>
        <taxon>Eukaryota</taxon>
        <taxon>Metazoa</taxon>
        <taxon>Ecdysozoa</taxon>
        <taxon>Arthropoda</taxon>
        <taxon>Chelicerata</taxon>
        <taxon>Arachnida</taxon>
        <taxon>Araneae</taxon>
        <taxon>Araneomorphae</taxon>
        <taxon>Entelegynae</taxon>
        <taxon>Araneoidea</taxon>
        <taxon>Araneidae</taxon>
        <taxon>Araneus</taxon>
    </lineage>
</organism>
<name>A0A4Y2W7V4_ARAVE</name>
<dbReference type="Proteomes" id="UP000499080">
    <property type="component" value="Unassembled WGS sequence"/>
</dbReference>
<feature type="region of interest" description="Disordered" evidence="1">
    <location>
        <begin position="1"/>
        <end position="39"/>
    </location>
</feature>
<protein>
    <submittedName>
        <fullName evidence="2">Uncharacterized protein</fullName>
    </submittedName>
</protein>
<keyword evidence="3" id="KW-1185">Reference proteome</keyword>
<proteinExistence type="predicted"/>
<evidence type="ECO:0000313" key="3">
    <source>
        <dbReference type="Proteomes" id="UP000499080"/>
    </source>
</evidence>